<dbReference type="OrthoDB" id="9891481at2"/>
<dbReference type="Proteomes" id="UP000006860">
    <property type="component" value="Chromosome"/>
</dbReference>
<dbReference type="KEGG" id="pbs:Plabr_1039"/>
<dbReference type="STRING" id="756272.Plabr_1039"/>
<sequence length="129" mass="14216">MARMPRETRTIRLICLALMGLGMTVCSGCQLGGTHFQYSSGSSPFFGIDLIPRKKESATTISHERKAKAPERRDARVDLVENEAPDVGAFEKKPLRLNLPASRDSLQPTELSNTPENNFAVSAFSETTF</sequence>
<gene>
    <name evidence="1" type="ordered locus">Plabr_1039</name>
</gene>
<keyword evidence="2" id="KW-1185">Reference proteome</keyword>
<proteinExistence type="predicted"/>
<dbReference type="HOGENOM" id="CLU_1947225_0_0_0"/>
<organism evidence="1 2">
    <name type="scientific">Rubinisphaera brasiliensis (strain ATCC 49424 / DSM 5305 / JCM 21570 / IAM 15109 / NBRC 103401 / IFAM 1448)</name>
    <name type="common">Planctomyces brasiliensis</name>
    <dbReference type="NCBI Taxonomy" id="756272"/>
    <lineage>
        <taxon>Bacteria</taxon>
        <taxon>Pseudomonadati</taxon>
        <taxon>Planctomycetota</taxon>
        <taxon>Planctomycetia</taxon>
        <taxon>Planctomycetales</taxon>
        <taxon>Planctomycetaceae</taxon>
        <taxon>Rubinisphaera</taxon>
    </lineage>
</organism>
<evidence type="ECO:0000313" key="2">
    <source>
        <dbReference type="Proteomes" id="UP000006860"/>
    </source>
</evidence>
<protein>
    <submittedName>
        <fullName evidence="1">Uncharacterized protein</fullName>
    </submittedName>
</protein>
<dbReference type="RefSeq" id="WP_013627395.1">
    <property type="nucleotide sequence ID" value="NC_015174.1"/>
</dbReference>
<accession>F0SJX1</accession>
<reference evidence="2" key="1">
    <citation type="submission" date="2011-02" db="EMBL/GenBank/DDBJ databases">
        <title>The complete genome of Planctomyces brasiliensis DSM 5305.</title>
        <authorList>
            <person name="Lucas S."/>
            <person name="Copeland A."/>
            <person name="Lapidus A."/>
            <person name="Bruce D."/>
            <person name="Goodwin L."/>
            <person name="Pitluck S."/>
            <person name="Kyrpides N."/>
            <person name="Mavromatis K."/>
            <person name="Pagani I."/>
            <person name="Ivanova N."/>
            <person name="Ovchinnikova G."/>
            <person name="Lu M."/>
            <person name="Detter J.C."/>
            <person name="Han C."/>
            <person name="Land M."/>
            <person name="Hauser L."/>
            <person name="Markowitz V."/>
            <person name="Cheng J.-F."/>
            <person name="Hugenholtz P."/>
            <person name="Woyke T."/>
            <person name="Wu D."/>
            <person name="Tindall B."/>
            <person name="Pomrenke H.G."/>
            <person name="Brambilla E."/>
            <person name="Klenk H.-P."/>
            <person name="Eisen J.A."/>
        </authorList>
    </citation>
    <scope>NUCLEOTIDE SEQUENCE [LARGE SCALE GENOMIC DNA]</scope>
    <source>
        <strain evidence="2">ATCC 49424 / DSM 5305 / JCM 21570 / NBRC 103401 / IFAM 1448</strain>
    </source>
</reference>
<dbReference type="EMBL" id="CP002546">
    <property type="protein sequence ID" value="ADY58660.1"/>
    <property type="molecule type" value="Genomic_DNA"/>
</dbReference>
<dbReference type="AlphaFoldDB" id="F0SJX1"/>
<evidence type="ECO:0000313" key="1">
    <source>
        <dbReference type="EMBL" id="ADY58660.1"/>
    </source>
</evidence>
<name>F0SJX1_RUBBR</name>